<reference evidence="1 2" key="1">
    <citation type="journal article" date="2018" name="BMC Genomics">
        <title>Comparative genome analyses reveal sequence features reflecting distinct modes of host-adaptation between dicot and monocot powdery mildew.</title>
        <authorList>
            <person name="Wu Y."/>
            <person name="Ma X."/>
            <person name="Pan Z."/>
            <person name="Kale S.D."/>
            <person name="Song Y."/>
            <person name="King H."/>
            <person name="Zhang Q."/>
            <person name="Presley C."/>
            <person name="Deng X."/>
            <person name="Wei C.I."/>
            <person name="Xiao S."/>
        </authorList>
    </citation>
    <scope>NUCLEOTIDE SEQUENCE [LARGE SCALE GENOMIC DNA]</scope>
    <source>
        <strain evidence="1">UMSG3</strain>
    </source>
</reference>
<gene>
    <name evidence="1" type="ORF">GcM3_096026</name>
</gene>
<comment type="caution">
    <text evidence="1">The sequence shown here is derived from an EMBL/GenBank/DDBJ whole genome shotgun (WGS) entry which is preliminary data.</text>
</comment>
<organism evidence="1 2">
    <name type="scientific">Golovinomyces cichoracearum</name>
    <dbReference type="NCBI Taxonomy" id="62708"/>
    <lineage>
        <taxon>Eukaryota</taxon>
        <taxon>Fungi</taxon>
        <taxon>Dikarya</taxon>
        <taxon>Ascomycota</taxon>
        <taxon>Pezizomycotina</taxon>
        <taxon>Leotiomycetes</taxon>
        <taxon>Erysiphales</taxon>
        <taxon>Erysiphaceae</taxon>
        <taxon>Golovinomyces</taxon>
    </lineage>
</organism>
<protein>
    <submittedName>
        <fullName evidence="1">Uncharacterized protein</fullName>
    </submittedName>
</protein>
<name>A0A420IEF0_9PEZI</name>
<evidence type="ECO:0000313" key="1">
    <source>
        <dbReference type="EMBL" id="RKF72872.1"/>
    </source>
</evidence>
<dbReference type="EMBL" id="MCBQ01009631">
    <property type="protein sequence ID" value="RKF72872.1"/>
    <property type="molecule type" value="Genomic_DNA"/>
</dbReference>
<keyword evidence="2" id="KW-1185">Reference proteome</keyword>
<dbReference type="Proteomes" id="UP000283383">
    <property type="component" value="Unassembled WGS sequence"/>
</dbReference>
<sequence length="93" mass="11018">MLIKAIQSKKNFLMRFKVIGVECQTVSLKPAIDFPWLIVRLEVIVIQIWMQDESTSTIFYIYQMILHKKSDSMRISMTTQYLETQDTNPPFTR</sequence>
<accession>A0A420IEF0</accession>
<dbReference type="AlphaFoldDB" id="A0A420IEF0"/>
<evidence type="ECO:0000313" key="2">
    <source>
        <dbReference type="Proteomes" id="UP000283383"/>
    </source>
</evidence>
<proteinExistence type="predicted"/>